<dbReference type="PANTHER" id="PTHR33558">
    <property type="entry name" value="GLUTAREDOXIN-LIKE PROTEIN C5ORF63 HOMOLOG"/>
    <property type="match status" value="1"/>
</dbReference>
<dbReference type="RefSeq" id="WP_068998563.1">
    <property type="nucleotide sequence ID" value="NZ_MDTQ01000001.1"/>
</dbReference>
<protein>
    <recommendedName>
        <fullName evidence="3">Glutaredoxin</fullName>
    </recommendedName>
</protein>
<comment type="caution">
    <text evidence="1">The sequence shown here is derived from an EMBL/GenBank/DDBJ whole genome shotgun (WGS) entry which is preliminary data.</text>
</comment>
<evidence type="ECO:0008006" key="3">
    <source>
        <dbReference type="Google" id="ProtNLM"/>
    </source>
</evidence>
<dbReference type="InterPro" id="IPR036249">
    <property type="entry name" value="Thioredoxin-like_sf"/>
</dbReference>
<dbReference type="Gene3D" id="3.40.30.10">
    <property type="entry name" value="Glutaredoxin"/>
    <property type="match status" value="1"/>
</dbReference>
<sequence>MDLPQSSLTLRLFTTQGCHLCEQAEHLLEPWRAQGVSLELVEITDHPDWVEQYGVRIPVLQNTRGDELGWPFDAPALAHWLSQSG</sequence>
<dbReference type="EMBL" id="MDTQ01000001">
    <property type="protein sequence ID" value="ODC03920.1"/>
    <property type="molecule type" value="Genomic_DNA"/>
</dbReference>
<dbReference type="AlphaFoldDB" id="A0A1E2VA89"/>
<evidence type="ECO:0000313" key="2">
    <source>
        <dbReference type="Proteomes" id="UP000094291"/>
    </source>
</evidence>
<organism evidence="1 2">
    <name type="scientific">Terasakiispira papahanaumokuakeensis</name>
    <dbReference type="NCBI Taxonomy" id="197479"/>
    <lineage>
        <taxon>Bacteria</taxon>
        <taxon>Pseudomonadati</taxon>
        <taxon>Pseudomonadota</taxon>
        <taxon>Gammaproteobacteria</taxon>
        <taxon>Oceanospirillales</taxon>
        <taxon>Terasakiispira</taxon>
    </lineage>
</organism>
<dbReference type="InterPro" id="IPR008554">
    <property type="entry name" value="Glutaredoxin-like"/>
</dbReference>
<dbReference type="PANTHER" id="PTHR33558:SF1">
    <property type="entry name" value="GLUTAREDOXIN-LIKE PROTEIN C5ORF63 HOMOLOG"/>
    <property type="match status" value="1"/>
</dbReference>
<dbReference type="InterPro" id="IPR052565">
    <property type="entry name" value="Glutaredoxin-like_YDR286C"/>
</dbReference>
<dbReference type="Proteomes" id="UP000094291">
    <property type="component" value="Unassembled WGS sequence"/>
</dbReference>
<dbReference type="STRING" id="197479.BFW38_10590"/>
<proteinExistence type="predicted"/>
<dbReference type="Pfam" id="PF05768">
    <property type="entry name" value="Glrx-like"/>
    <property type="match status" value="1"/>
</dbReference>
<reference evidence="1 2" key="1">
    <citation type="submission" date="2016-08" db="EMBL/GenBank/DDBJ databases">
        <authorList>
            <person name="Seilhamer J.J."/>
        </authorList>
    </citation>
    <scope>NUCLEOTIDE SEQUENCE [LARGE SCALE GENOMIC DNA]</scope>
    <source>
        <strain evidence="1 2">PH27A</strain>
    </source>
</reference>
<gene>
    <name evidence="1" type="ORF">BFW38_10590</name>
</gene>
<keyword evidence="2" id="KW-1185">Reference proteome</keyword>
<name>A0A1E2VA89_9GAMM</name>
<evidence type="ECO:0000313" key="1">
    <source>
        <dbReference type="EMBL" id="ODC03920.1"/>
    </source>
</evidence>
<dbReference type="SUPFAM" id="SSF52833">
    <property type="entry name" value="Thioredoxin-like"/>
    <property type="match status" value="1"/>
</dbReference>
<dbReference type="OrthoDB" id="8537427at2"/>
<accession>A0A1E2VA89</accession>